<keyword evidence="1" id="KW-0472">Membrane</keyword>
<evidence type="ECO:0000313" key="3">
    <source>
        <dbReference type="EMBL" id="KAK0403374.1"/>
    </source>
</evidence>
<dbReference type="AlphaFoldDB" id="A0AA39HER9"/>
<feature type="domain" description="7TM GPCR serpentine receptor class x (Srx)" evidence="2">
    <location>
        <begin position="37"/>
        <end position="184"/>
    </location>
</feature>
<name>A0AA39HER9_9BILA</name>
<feature type="transmembrane region" description="Helical" evidence="1">
    <location>
        <begin position="65"/>
        <end position="84"/>
    </location>
</feature>
<accession>A0AA39HER9</accession>
<dbReference type="PANTHER" id="PTHR23017">
    <property type="entry name" value="SERPENTINE RECEPTOR, CLASS X"/>
    <property type="match status" value="1"/>
</dbReference>
<proteinExistence type="predicted"/>
<keyword evidence="1" id="KW-1133">Transmembrane helix</keyword>
<organism evidence="3 4">
    <name type="scientific">Steinernema hermaphroditum</name>
    <dbReference type="NCBI Taxonomy" id="289476"/>
    <lineage>
        <taxon>Eukaryota</taxon>
        <taxon>Metazoa</taxon>
        <taxon>Ecdysozoa</taxon>
        <taxon>Nematoda</taxon>
        <taxon>Chromadorea</taxon>
        <taxon>Rhabditida</taxon>
        <taxon>Tylenchina</taxon>
        <taxon>Panagrolaimomorpha</taxon>
        <taxon>Strongyloidoidea</taxon>
        <taxon>Steinernematidae</taxon>
        <taxon>Steinernema</taxon>
    </lineage>
</organism>
<evidence type="ECO:0000256" key="1">
    <source>
        <dbReference type="SAM" id="Phobius"/>
    </source>
</evidence>
<protein>
    <recommendedName>
        <fullName evidence="2">7TM GPCR serpentine receptor class x (Srx) domain-containing protein</fullName>
    </recommendedName>
</protein>
<keyword evidence="1" id="KW-0812">Transmembrane</keyword>
<feature type="transmembrane region" description="Helical" evidence="1">
    <location>
        <begin position="113"/>
        <end position="135"/>
    </location>
</feature>
<gene>
    <name evidence="3" type="ORF">QR680_016884</name>
</gene>
<evidence type="ECO:0000259" key="2">
    <source>
        <dbReference type="Pfam" id="PF10328"/>
    </source>
</evidence>
<reference evidence="3" key="1">
    <citation type="submission" date="2023-06" db="EMBL/GenBank/DDBJ databases">
        <title>Genomic analysis of the entomopathogenic nematode Steinernema hermaphroditum.</title>
        <authorList>
            <person name="Schwarz E.M."/>
            <person name="Heppert J.K."/>
            <person name="Baniya A."/>
            <person name="Schwartz H.T."/>
            <person name="Tan C.-H."/>
            <person name="Antoshechkin I."/>
            <person name="Sternberg P.W."/>
            <person name="Goodrich-Blair H."/>
            <person name="Dillman A.R."/>
        </authorList>
    </citation>
    <scope>NUCLEOTIDE SEQUENCE</scope>
    <source>
        <strain evidence="3">PS9179</strain>
        <tissue evidence="3">Whole animal</tissue>
    </source>
</reference>
<feature type="transmembrane region" description="Helical" evidence="1">
    <location>
        <begin position="20"/>
        <end position="44"/>
    </location>
</feature>
<keyword evidence="4" id="KW-1185">Reference proteome</keyword>
<evidence type="ECO:0000313" key="4">
    <source>
        <dbReference type="Proteomes" id="UP001175271"/>
    </source>
</evidence>
<dbReference type="EMBL" id="JAUCMV010000004">
    <property type="protein sequence ID" value="KAK0403374.1"/>
    <property type="molecule type" value="Genomic_DNA"/>
</dbReference>
<sequence>MTEFGANLKGRGYATQTDLIAGAIVLGISFTAMTFGVVNLSLINQTKLWHNAFGRLAAWRTFGEVCCNCTCLLYSAPVTFLSVVPRGAEDFPFRQPTTLSYKVGVAFYLTEKLFGFSACLIQPVISLNRLAAVYFPIKYNVIFQKKMCFLFIALTLMYSSAAVISYMVLPCSLLGYSPTLYKFVRLGCPEGERPLTSISGKSRLKNVDKDSGRNIRFFIQSVLQNVSMMTAMTMVCFCRDGAIVNATVTNIIIFNSYNVAHVCNAITMIMLIPEFRRKLSNIIPLMSGSS</sequence>
<dbReference type="PANTHER" id="PTHR23017:SF3">
    <property type="entry name" value="G-PROTEIN COUPLED RECEPTORS FAMILY 1 PROFILE DOMAIN-CONTAINING PROTEIN"/>
    <property type="match status" value="1"/>
</dbReference>
<comment type="caution">
    <text evidence="3">The sequence shown here is derived from an EMBL/GenBank/DDBJ whole genome shotgun (WGS) entry which is preliminary data.</text>
</comment>
<dbReference type="Pfam" id="PF10328">
    <property type="entry name" value="7TM_GPCR_Srx"/>
    <property type="match status" value="1"/>
</dbReference>
<dbReference type="InterPro" id="IPR019430">
    <property type="entry name" value="7TM_GPCR_serpentine_rcpt_Srx"/>
</dbReference>
<dbReference type="Proteomes" id="UP001175271">
    <property type="component" value="Unassembled WGS sequence"/>
</dbReference>
<feature type="transmembrane region" description="Helical" evidence="1">
    <location>
        <begin position="147"/>
        <end position="169"/>
    </location>
</feature>